<evidence type="ECO:0000256" key="2">
    <source>
        <dbReference type="ARBA" id="ARBA00012513"/>
    </source>
</evidence>
<evidence type="ECO:0000256" key="8">
    <source>
        <dbReference type="ARBA" id="ARBA00022741"/>
    </source>
</evidence>
<keyword evidence="6" id="KW-0732">Signal</keyword>
<evidence type="ECO:0000256" key="1">
    <source>
        <dbReference type="ARBA" id="ARBA00004479"/>
    </source>
</evidence>
<dbReference type="InterPro" id="IPR051824">
    <property type="entry name" value="LRR_Rcpt-Like_S/T_Kinase"/>
</dbReference>
<evidence type="ECO:0000256" key="11">
    <source>
        <dbReference type="ARBA" id="ARBA00023180"/>
    </source>
</evidence>
<dbReference type="Pfam" id="PF23598">
    <property type="entry name" value="LRR_14"/>
    <property type="match status" value="1"/>
</dbReference>
<dbReference type="EC" id="2.7.11.1" evidence="2"/>
<evidence type="ECO:0000256" key="5">
    <source>
        <dbReference type="ARBA" id="ARBA00022679"/>
    </source>
</evidence>
<comment type="catalytic activity">
    <reaction evidence="12">
        <text>L-threonyl-[protein] + ATP = O-phospho-L-threonyl-[protein] + ADP + H(+)</text>
        <dbReference type="Rhea" id="RHEA:46608"/>
        <dbReference type="Rhea" id="RHEA-COMP:11060"/>
        <dbReference type="Rhea" id="RHEA-COMP:11605"/>
        <dbReference type="ChEBI" id="CHEBI:15378"/>
        <dbReference type="ChEBI" id="CHEBI:30013"/>
        <dbReference type="ChEBI" id="CHEBI:30616"/>
        <dbReference type="ChEBI" id="CHEBI:61977"/>
        <dbReference type="ChEBI" id="CHEBI:456216"/>
        <dbReference type="EC" id="2.7.11.1"/>
    </reaction>
</comment>
<name>A0ABQ9CE20_9ROSI</name>
<dbReference type="Proteomes" id="UP001141253">
    <property type="component" value="Chromosome 4"/>
</dbReference>
<evidence type="ECO:0000313" key="17">
    <source>
        <dbReference type="EMBL" id="KAJ6396700.1"/>
    </source>
</evidence>
<keyword evidence="10" id="KW-0675">Receptor</keyword>
<evidence type="ECO:0000256" key="4">
    <source>
        <dbReference type="ARBA" id="ARBA00022553"/>
    </source>
</evidence>
<keyword evidence="3" id="KW-0723">Serine/threonine-protein kinase</keyword>
<evidence type="ECO:0000256" key="6">
    <source>
        <dbReference type="ARBA" id="ARBA00022729"/>
    </source>
</evidence>
<evidence type="ECO:0000256" key="14">
    <source>
        <dbReference type="SAM" id="Phobius"/>
    </source>
</evidence>
<dbReference type="InterPro" id="IPR001611">
    <property type="entry name" value="Leu-rich_rpt"/>
</dbReference>
<evidence type="ECO:0000256" key="13">
    <source>
        <dbReference type="ARBA" id="ARBA00048679"/>
    </source>
</evidence>
<evidence type="ECO:0000256" key="7">
    <source>
        <dbReference type="ARBA" id="ARBA00022737"/>
    </source>
</evidence>
<reference evidence="17" key="2">
    <citation type="journal article" date="2023" name="Int. J. Mol. Sci.">
        <title>De Novo Assembly and Annotation of 11 Diverse Shrub Willow (Salix) Genomes Reveals Novel Gene Organization in Sex-Linked Regions.</title>
        <authorList>
            <person name="Hyden B."/>
            <person name="Feng K."/>
            <person name="Yates T.B."/>
            <person name="Jawdy S."/>
            <person name="Cereghino C."/>
            <person name="Smart L.B."/>
            <person name="Muchero W."/>
        </authorList>
    </citation>
    <scope>NUCLEOTIDE SEQUENCE</scope>
    <source>
        <tissue evidence="17">Shoot tip</tissue>
    </source>
</reference>
<keyword evidence="9" id="KW-0067">ATP-binding</keyword>
<evidence type="ECO:0000259" key="16">
    <source>
        <dbReference type="Pfam" id="PF23598"/>
    </source>
</evidence>
<keyword evidence="7" id="KW-0677">Repeat</keyword>
<comment type="caution">
    <text evidence="17">The sequence shown here is derived from an EMBL/GenBank/DDBJ whole genome shotgun (WGS) entry which is preliminary data.</text>
</comment>
<evidence type="ECO:0000259" key="15">
    <source>
        <dbReference type="Pfam" id="PF11721"/>
    </source>
</evidence>
<organism evidence="17 18">
    <name type="scientific">Salix suchowensis</name>
    <dbReference type="NCBI Taxonomy" id="1278906"/>
    <lineage>
        <taxon>Eukaryota</taxon>
        <taxon>Viridiplantae</taxon>
        <taxon>Streptophyta</taxon>
        <taxon>Embryophyta</taxon>
        <taxon>Tracheophyta</taxon>
        <taxon>Spermatophyta</taxon>
        <taxon>Magnoliopsida</taxon>
        <taxon>eudicotyledons</taxon>
        <taxon>Gunneridae</taxon>
        <taxon>Pentapetalae</taxon>
        <taxon>rosids</taxon>
        <taxon>fabids</taxon>
        <taxon>Malpighiales</taxon>
        <taxon>Salicaceae</taxon>
        <taxon>Saliceae</taxon>
        <taxon>Salix</taxon>
    </lineage>
</organism>
<comment type="subcellular location">
    <subcellularLocation>
        <location evidence="1">Membrane</location>
        <topology evidence="1">Single-pass type I membrane protein</topology>
    </subcellularLocation>
</comment>
<gene>
    <name evidence="17" type="ORF">OIU77_021680</name>
</gene>
<dbReference type="Gene3D" id="3.80.10.10">
    <property type="entry name" value="Ribonuclease Inhibitor"/>
    <property type="match status" value="2"/>
</dbReference>
<evidence type="ECO:0000256" key="10">
    <source>
        <dbReference type="ARBA" id="ARBA00023170"/>
    </source>
</evidence>
<keyword evidence="8" id="KW-0547">Nucleotide-binding</keyword>
<evidence type="ECO:0000256" key="3">
    <source>
        <dbReference type="ARBA" id="ARBA00022527"/>
    </source>
</evidence>
<dbReference type="InterPro" id="IPR032675">
    <property type="entry name" value="LRR_dom_sf"/>
</dbReference>
<keyword evidence="14" id="KW-0812">Transmembrane</keyword>
<dbReference type="Pfam" id="PF11721">
    <property type="entry name" value="Malectin"/>
    <property type="match status" value="1"/>
</dbReference>
<keyword evidence="5" id="KW-0808">Transferase</keyword>
<evidence type="ECO:0000313" key="18">
    <source>
        <dbReference type="Proteomes" id="UP001141253"/>
    </source>
</evidence>
<comment type="catalytic activity">
    <reaction evidence="13">
        <text>L-seryl-[protein] + ATP = O-phospho-L-seryl-[protein] + ADP + H(+)</text>
        <dbReference type="Rhea" id="RHEA:17989"/>
        <dbReference type="Rhea" id="RHEA-COMP:9863"/>
        <dbReference type="Rhea" id="RHEA-COMP:11604"/>
        <dbReference type="ChEBI" id="CHEBI:15378"/>
        <dbReference type="ChEBI" id="CHEBI:29999"/>
        <dbReference type="ChEBI" id="CHEBI:30616"/>
        <dbReference type="ChEBI" id="CHEBI:83421"/>
        <dbReference type="ChEBI" id="CHEBI:456216"/>
        <dbReference type="EC" id="2.7.11.1"/>
    </reaction>
</comment>
<keyword evidence="14" id="KW-0472">Membrane</keyword>
<dbReference type="InterPro" id="IPR055414">
    <property type="entry name" value="LRR_R13L4/SHOC2-like"/>
</dbReference>
<evidence type="ECO:0000256" key="12">
    <source>
        <dbReference type="ARBA" id="ARBA00047899"/>
    </source>
</evidence>
<keyword evidence="4" id="KW-0597">Phosphoprotein</keyword>
<proteinExistence type="predicted"/>
<dbReference type="PANTHER" id="PTHR48006">
    <property type="entry name" value="LEUCINE-RICH REPEAT-CONTAINING PROTEIN DDB_G0281931-RELATED"/>
    <property type="match status" value="1"/>
</dbReference>
<dbReference type="Gene3D" id="2.60.120.430">
    <property type="entry name" value="Galactose-binding lectin"/>
    <property type="match status" value="1"/>
</dbReference>
<feature type="domain" description="Malectin" evidence="15">
    <location>
        <begin position="418"/>
        <end position="599"/>
    </location>
</feature>
<dbReference type="InterPro" id="IPR021720">
    <property type="entry name" value="Malectin_dom"/>
</dbReference>
<reference evidence="17" key="1">
    <citation type="submission" date="2022-10" db="EMBL/GenBank/DDBJ databases">
        <authorList>
            <person name="Hyden B.L."/>
            <person name="Feng K."/>
            <person name="Yates T."/>
            <person name="Jawdy S."/>
            <person name="Smart L.B."/>
            <person name="Muchero W."/>
        </authorList>
    </citation>
    <scope>NUCLEOTIDE SEQUENCE</scope>
    <source>
        <tissue evidence="17">Shoot tip</tissue>
    </source>
</reference>
<dbReference type="EMBL" id="JAPFFI010000004">
    <property type="protein sequence ID" value="KAJ6396700.1"/>
    <property type="molecule type" value="Genomic_DNA"/>
</dbReference>
<accession>A0ABQ9CE20</accession>
<dbReference type="SUPFAM" id="SSF52058">
    <property type="entry name" value="L domain-like"/>
    <property type="match status" value="1"/>
</dbReference>
<protein>
    <recommendedName>
        <fullName evidence="2">non-specific serine/threonine protein kinase</fullName>
        <ecNumber evidence="2">2.7.11.1</ecNumber>
    </recommendedName>
</protein>
<keyword evidence="11" id="KW-0325">Glycoprotein</keyword>
<dbReference type="PANTHER" id="PTHR48006:SF56">
    <property type="entry name" value="PROTEIN KINASE DOMAIN-CONTAINING PROTEIN"/>
    <property type="match status" value="1"/>
</dbReference>
<sequence length="668" mass="74787">MKFSPPAEKNPDKNRLRNLLSIFRHAFLVSVLSLSCLETPRLAAARLPQDEVDALNLITKKMGANGWNFNADSCGEYLPRVQRTDPDRNITCDCRFENNTCHITSLKFKRFNLAGELPPELIQLRYLKNIDLSYNYLSGSIPSQWASLQLEMIALLANRLSGNIPSYLGNFTSLAYLDLELNQFSGMIPRELGKLVNLETLILSSNKLDGNLPKELAELKNLIDFRINDNNFNGSIPDFVQNWKQIKRLEMVASGLEGPIPPSISVLETLTDLRITDINFTNQSFPDLSNIVGLSRLLLRNCNISGEIPPYIWEMSKLRILDLSFNKLHGNLPKAITTETLVFVFLSGNRLTGNIPMFRKGASVDLSYNNFSQQSSGQPACQQGMDVTLNLFRSSSMGNDIGGACMDNLTCDKYWHSMYINCGGENVKTNGRTYEGDAAAGSGAALFYQSEDEWGLSSTGDFMDDNDFQNRAFTENMSSLNIDELYQTARVSPISLTYYRRCLENGIYTVSLHFAEIRFTNDNTYSSLGRRLFDVYVQNNLVEKDFNIEVAAAGVAKPVTEMYNATVTDNILEIRLYWAGKGTRRIPVSGVYGPLISAISVDPNFKPRFSGGGKTKTVPIILGAVGFCLVFSAMAIFWWKCCFRVKRKGRKGSGSLTPFFFFFALDDC</sequence>
<dbReference type="Pfam" id="PF00560">
    <property type="entry name" value="LRR_1"/>
    <property type="match status" value="3"/>
</dbReference>
<keyword evidence="18" id="KW-1185">Reference proteome</keyword>
<evidence type="ECO:0000256" key="9">
    <source>
        <dbReference type="ARBA" id="ARBA00022840"/>
    </source>
</evidence>
<feature type="domain" description="Disease resistance R13L4/SHOC-2-like LRR" evidence="16">
    <location>
        <begin position="165"/>
        <end position="282"/>
    </location>
</feature>
<keyword evidence="14" id="KW-1133">Transmembrane helix</keyword>
<feature type="transmembrane region" description="Helical" evidence="14">
    <location>
        <begin position="618"/>
        <end position="639"/>
    </location>
</feature>
<keyword evidence="3" id="KW-0418">Kinase</keyword>